<name>A0A5M9N1J7_9EURO</name>
<dbReference type="Gene3D" id="3.40.50.150">
    <property type="entry name" value="Vaccinia Virus protein VP39"/>
    <property type="match status" value="1"/>
</dbReference>
<dbReference type="GO" id="GO:0008171">
    <property type="term" value="F:O-methyltransferase activity"/>
    <property type="evidence" value="ECO:0007669"/>
    <property type="project" value="TreeGrafter"/>
</dbReference>
<dbReference type="EMBL" id="QUQM01000001">
    <property type="protein sequence ID" value="KAA8650829.1"/>
    <property type="molecule type" value="Genomic_DNA"/>
</dbReference>
<dbReference type="VEuPathDB" id="FungiDB:EYZ11_013355"/>
<proteinExistence type="predicted"/>
<organism evidence="1 2">
    <name type="scientific">Aspergillus tanneri</name>
    <dbReference type="NCBI Taxonomy" id="1220188"/>
    <lineage>
        <taxon>Eukaryota</taxon>
        <taxon>Fungi</taxon>
        <taxon>Dikarya</taxon>
        <taxon>Ascomycota</taxon>
        <taxon>Pezizomycotina</taxon>
        <taxon>Eurotiomycetes</taxon>
        <taxon>Eurotiomycetidae</taxon>
        <taxon>Eurotiales</taxon>
        <taxon>Aspergillaceae</taxon>
        <taxon>Aspergillus</taxon>
        <taxon>Aspergillus subgen. Circumdati</taxon>
    </lineage>
</organism>
<dbReference type="InterPro" id="IPR029063">
    <property type="entry name" value="SAM-dependent_MTases_sf"/>
</dbReference>
<dbReference type="PANTHER" id="PTHR43836:SF2">
    <property type="entry name" value="CATECHOL O-METHYLTRANSFERASE 1-RELATED"/>
    <property type="match status" value="1"/>
</dbReference>
<sequence length="108" mass="12139">MMTTWICMMGAKAPFWPYRHFTRNELRGSPLAILRVMDEFAAQNDFLINTDSNKADKVREIMEKEKPNVLVELGGYVGDSAISFGEAMAMLLETSSTILDSGAWNSTR</sequence>
<evidence type="ECO:0008006" key="3">
    <source>
        <dbReference type="Google" id="ProtNLM"/>
    </source>
</evidence>
<dbReference type="RefSeq" id="XP_033430190.1">
    <property type="nucleotide sequence ID" value="XM_033568195.1"/>
</dbReference>
<dbReference type="Proteomes" id="UP000324241">
    <property type="component" value="Unassembled WGS sequence"/>
</dbReference>
<evidence type="ECO:0000313" key="1">
    <source>
        <dbReference type="EMBL" id="KAA8650829.1"/>
    </source>
</evidence>
<protein>
    <recommendedName>
        <fullName evidence="3">O-methyltransferase domain-containing protein</fullName>
    </recommendedName>
</protein>
<evidence type="ECO:0000313" key="2">
    <source>
        <dbReference type="Proteomes" id="UP000324241"/>
    </source>
</evidence>
<dbReference type="GeneID" id="54326220"/>
<dbReference type="AlphaFoldDB" id="A0A5M9N1J7"/>
<reference evidence="1 2" key="1">
    <citation type="submission" date="2019-08" db="EMBL/GenBank/DDBJ databases">
        <title>The genome sequence of a newly discovered highly antifungal drug resistant Aspergillus species, Aspergillus tanneri NIH 1004.</title>
        <authorList>
            <person name="Mounaud S."/>
            <person name="Singh I."/>
            <person name="Joardar V."/>
            <person name="Pakala S."/>
            <person name="Pakala S."/>
            <person name="Venepally P."/>
            <person name="Chung J.K."/>
            <person name="Losada L."/>
            <person name="Nierman W.C."/>
        </authorList>
    </citation>
    <scope>NUCLEOTIDE SEQUENCE [LARGE SCALE GENOMIC DNA]</scope>
    <source>
        <strain evidence="1 2">NIH1004</strain>
    </source>
</reference>
<comment type="caution">
    <text evidence="1">The sequence shown here is derived from an EMBL/GenBank/DDBJ whole genome shotgun (WGS) entry which is preliminary data.</text>
</comment>
<dbReference type="PANTHER" id="PTHR43836">
    <property type="entry name" value="CATECHOL O-METHYLTRANSFERASE 1-RELATED"/>
    <property type="match status" value="1"/>
</dbReference>
<dbReference type="OrthoDB" id="186626at2759"/>
<gene>
    <name evidence="1" type="ORF">ATNIH1004_003518</name>
</gene>
<accession>A0A5M9N1J7</accession>